<dbReference type="PANTHER" id="PTHR22953:SF153">
    <property type="entry name" value="PURPLE ACID PHOSPHATASE"/>
    <property type="match status" value="1"/>
</dbReference>
<dbReference type="RefSeq" id="WP_100343184.1">
    <property type="nucleotide sequence ID" value="NZ_PGFB01000001.1"/>
</dbReference>
<feature type="domain" description="Calcineurin-like phosphoesterase" evidence="3">
    <location>
        <begin position="150"/>
        <end position="345"/>
    </location>
</feature>
<dbReference type="EMBL" id="PGFB01000001">
    <property type="protein sequence ID" value="PJJ65270.1"/>
    <property type="molecule type" value="Genomic_DNA"/>
</dbReference>
<dbReference type="Proteomes" id="UP000230161">
    <property type="component" value="Unassembled WGS sequence"/>
</dbReference>
<dbReference type="GO" id="GO:0003993">
    <property type="term" value="F:acid phosphatase activity"/>
    <property type="evidence" value="ECO:0007669"/>
    <property type="project" value="InterPro"/>
</dbReference>
<evidence type="ECO:0000313" key="5">
    <source>
        <dbReference type="EMBL" id="PJJ65270.1"/>
    </source>
</evidence>
<feature type="chain" id="PRO_5014974169" evidence="2">
    <location>
        <begin position="45"/>
        <end position="611"/>
    </location>
</feature>
<keyword evidence="1 2" id="KW-0732">Signal</keyword>
<dbReference type="PANTHER" id="PTHR22953">
    <property type="entry name" value="ACID PHOSPHATASE RELATED"/>
    <property type="match status" value="1"/>
</dbReference>
<evidence type="ECO:0000313" key="6">
    <source>
        <dbReference type="Proteomes" id="UP000230161"/>
    </source>
</evidence>
<evidence type="ECO:0000256" key="2">
    <source>
        <dbReference type="SAM" id="SignalP"/>
    </source>
</evidence>
<proteinExistence type="predicted"/>
<reference evidence="5 6" key="1">
    <citation type="submission" date="2017-11" db="EMBL/GenBank/DDBJ databases">
        <title>Genomic Encyclopedia of Archaeal and Bacterial Type Strains, Phase II (KMG-II): From Individual Species to Whole Genera.</title>
        <authorList>
            <person name="Goeker M."/>
        </authorList>
    </citation>
    <scope>NUCLEOTIDE SEQUENCE [LARGE SCALE GENOMIC DNA]</scope>
    <source>
        <strain evidence="5 6">DSM 25625</strain>
    </source>
</reference>
<dbReference type="CDD" id="cd00063">
    <property type="entry name" value="FN3"/>
    <property type="match status" value="1"/>
</dbReference>
<dbReference type="SUPFAM" id="SSF49363">
    <property type="entry name" value="Purple acid phosphatase, N-terminal domain"/>
    <property type="match status" value="1"/>
</dbReference>
<comment type="caution">
    <text evidence="5">The sequence shown here is derived from an EMBL/GenBank/DDBJ whole genome shotgun (WGS) entry which is preliminary data.</text>
</comment>
<dbReference type="InterPro" id="IPR029052">
    <property type="entry name" value="Metallo-depent_PP-like"/>
</dbReference>
<evidence type="ECO:0000259" key="3">
    <source>
        <dbReference type="Pfam" id="PF00149"/>
    </source>
</evidence>
<dbReference type="InterPro" id="IPR015914">
    <property type="entry name" value="PAPs_N"/>
</dbReference>
<evidence type="ECO:0000259" key="4">
    <source>
        <dbReference type="Pfam" id="PF16656"/>
    </source>
</evidence>
<dbReference type="InterPro" id="IPR039331">
    <property type="entry name" value="PAPs-like"/>
</dbReference>
<name>A0A2M9C407_9MICO</name>
<dbReference type="OrthoDB" id="9804511at2"/>
<feature type="signal peptide" evidence="2">
    <location>
        <begin position="1"/>
        <end position="44"/>
    </location>
</feature>
<keyword evidence="6" id="KW-1185">Reference proteome</keyword>
<dbReference type="Pfam" id="PF16656">
    <property type="entry name" value="Pur_ac_phosph_N"/>
    <property type="match status" value="1"/>
</dbReference>
<dbReference type="InterPro" id="IPR003961">
    <property type="entry name" value="FN3_dom"/>
</dbReference>
<dbReference type="Pfam" id="PF00149">
    <property type="entry name" value="Metallophos"/>
    <property type="match status" value="1"/>
</dbReference>
<organism evidence="5 6">
    <name type="scientific">Compostimonas suwonensis</name>
    <dbReference type="NCBI Taxonomy" id="1048394"/>
    <lineage>
        <taxon>Bacteria</taxon>
        <taxon>Bacillati</taxon>
        <taxon>Actinomycetota</taxon>
        <taxon>Actinomycetes</taxon>
        <taxon>Micrococcales</taxon>
        <taxon>Microbacteriaceae</taxon>
        <taxon>Compostimonas</taxon>
    </lineage>
</organism>
<feature type="domain" description="Purple acid phosphatase N-terminal" evidence="4">
    <location>
        <begin position="51"/>
        <end position="142"/>
    </location>
</feature>
<dbReference type="SUPFAM" id="SSF56300">
    <property type="entry name" value="Metallo-dependent phosphatases"/>
    <property type="match status" value="1"/>
</dbReference>
<protein>
    <submittedName>
        <fullName evidence="5">Calcineurin-like phosphoesterase family protein</fullName>
    </submittedName>
</protein>
<dbReference type="AlphaFoldDB" id="A0A2M9C407"/>
<dbReference type="Gene3D" id="2.60.40.380">
    <property type="entry name" value="Purple acid phosphatase-like, N-terminal"/>
    <property type="match status" value="1"/>
</dbReference>
<dbReference type="InterPro" id="IPR004843">
    <property type="entry name" value="Calcineurin-like_PHP"/>
</dbReference>
<dbReference type="InterPro" id="IPR008963">
    <property type="entry name" value="Purple_acid_Pase-like_N"/>
</dbReference>
<sequence length="611" mass="64472">MSIKDTTQATPSVHHRASLRIAAALVSLAVVAGGSALGATAANAATVNVSDIILGVGANETQRNLAWYSPANTTQVAQIGLASGVVDGAFPVSSRTVTSTGGATTSGEFNHFATFTDLQENTSYVYRVGSEGDWSDTYTFRTQDFEGDFNFLFFGDPQIGSSGNVASDAAGWIDTVNVSTTAYPDAELLFSAGDQVESANNEGQYTAFLQPEQLREIPFVATNGNHDVGSKAYEQHFNTPNTDRAAGPGSGSSAGGDYWFIHKGVLFLDINSNSRDYTSHIQWIRDVVAEHGDEAKWKMIAFHHSIYSGGPHATDSDVEDRRNVLPSLFSELGFDLVLQGHDHSYARSYLIRNGEKANPDEAAGADTVTAGPGGVLYITANSASGSKYYDLQSQGFWWLSVANQEKVRNYSAVEVTDDTITVKTLRSQANGTDKPVNSVVDQVTLNRAETPDVDTQQLQVTVPEATPGEFVWAVDGTNGLVDLGTAVESGDHYSAEGSINPIRVTDTRLSGPEWSISAQVSDFTSGDESFSGKYLGWTPSVVEAGGDAVAGDKVESGFVSGDGLSASSTLGSAATGHARGSAKLGAGLELDIPVEVTDGTYQATLTLTALS</sequence>
<gene>
    <name evidence="5" type="ORF">CLV54_0299</name>
</gene>
<dbReference type="Gene3D" id="3.60.21.10">
    <property type="match status" value="1"/>
</dbReference>
<evidence type="ECO:0000256" key="1">
    <source>
        <dbReference type="ARBA" id="ARBA00022729"/>
    </source>
</evidence>
<dbReference type="GO" id="GO:0046872">
    <property type="term" value="F:metal ion binding"/>
    <property type="evidence" value="ECO:0007669"/>
    <property type="project" value="InterPro"/>
</dbReference>
<accession>A0A2M9C407</accession>